<organism evidence="1 2">
    <name type="scientific">Parasponia andersonii</name>
    <name type="common">Sponia andersonii</name>
    <dbReference type="NCBI Taxonomy" id="3476"/>
    <lineage>
        <taxon>Eukaryota</taxon>
        <taxon>Viridiplantae</taxon>
        <taxon>Streptophyta</taxon>
        <taxon>Embryophyta</taxon>
        <taxon>Tracheophyta</taxon>
        <taxon>Spermatophyta</taxon>
        <taxon>Magnoliopsida</taxon>
        <taxon>eudicotyledons</taxon>
        <taxon>Gunneridae</taxon>
        <taxon>Pentapetalae</taxon>
        <taxon>rosids</taxon>
        <taxon>fabids</taxon>
        <taxon>Rosales</taxon>
        <taxon>Cannabaceae</taxon>
        <taxon>Parasponia</taxon>
    </lineage>
</organism>
<name>A0A2P5C430_PARAD</name>
<dbReference type="AlphaFoldDB" id="A0A2P5C430"/>
<reference evidence="2" key="1">
    <citation type="submission" date="2016-06" db="EMBL/GenBank/DDBJ databases">
        <title>Parallel loss of symbiosis genes in relatives of nitrogen-fixing non-legume Parasponia.</title>
        <authorList>
            <person name="Van Velzen R."/>
            <person name="Holmer R."/>
            <person name="Bu F."/>
            <person name="Rutten L."/>
            <person name="Van Zeijl A."/>
            <person name="Liu W."/>
            <person name="Santuari L."/>
            <person name="Cao Q."/>
            <person name="Sharma T."/>
            <person name="Shen D."/>
            <person name="Roswanjaya Y."/>
            <person name="Wardhani T."/>
            <person name="Kalhor M.S."/>
            <person name="Jansen J."/>
            <person name="Van den Hoogen J."/>
            <person name="Gungor B."/>
            <person name="Hartog M."/>
            <person name="Hontelez J."/>
            <person name="Verver J."/>
            <person name="Yang W.-C."/>
            <person name="Schijlen E."/>
            <person name="Repin R."/>
            <person name="Schilthuizen M."/>
            <person name="Schranz E."/>
            <person name="Heidstra R."/>
            <person name="Miyata K."/>
            <person name="Fedorova E."/>
            <person name="Kohlen W."/>
            <person name="Bisseling T."/>
            <person name="Smit S."/>
            <person name="Geurts R."/>
        </authorList>
    </citation>
    <scope>NUCLEOTIDE SEQUENCE [LARGE SCALE GENOMIC DNA]</scope>
    <source>
        <strain evidence="2">cv. WU1-14</strain>
    </source>
</reference>
<dbReference type="Proteomes" id="UP000237105">
    <property type="component" value="Unassembled WGS sequence"/>
</dbReference>
<dbReference type="EMBL" id="JXTB01000179">
    <property type="protein sequence ID" value="PON55769.1"/>
    <property type="molecule type" value="Genomic_DNA"/>
</dbReference>
<proteinExistence type="predicted"/>
<protein>
    <submittedName>
        <fullName evidence="1">Uncharacterized protein</fullName>
    </submittedName>
</protein>
<comment type="caution">
    <text evidence="1">The sequence shown here is derived from an EMBL/GenBank/DDBJ whole genome shotgun (WGS) entry which is preliminary data.</text>
</comment>
<keyword evidence="2" id="KW-1185">Reference proteome</keyword>
<accession>A0A2P5C430</accession>
<evidence type="ECO:0000313" key="1">
    <source>
        <dbReference type="EMBL" id="PON55769.1"/>
    </source>
</evidence>
<sequence>MKLSGKKGRKTFSTAVTYDATTCDIEPKIRLNRVVMNDLFVKIGAFVSVHRPPDVTYREPLRLLSIDDNDDLKVSRWLGDIYGVCKVQTTTWPT</sequence>
<gene>
    <name evidence="1" type="ORF">PanWU01x14_185780</name>
</gene>
<evidence type="ECO:0000313" key="2">
    <source>
        <dbReference type="Proteomes" id="UP000237105"/>
    </source>
</evidence>
<dbReference type="STRING" id="3476.A0A2P5C430"/>
<dbReference type="Gene3D" id="2.40.40.20">
    <property type="match status" value="1"/>
</dbReference>